<organism evidence="2 3">
    <name type="scientific">Acrobeloides nanus</name>
    <dbReference type="NCBI Taxonomy" id="290746"/>
    <lineage>
        <taxon>Eukaryota</taxon>
        <taxon>Metazoa</taxon>
        <taxon>Ecdysozoa</taxon>
        <taxon>Nematoda</taxon>
        <taxon>Chromadorea</taxon>
        <taxon>Rhabditida</taxon>
        <taxon>Tylenchina</taxon>
        <taxon>Cephalobomorpha</taxon>
        <taxon>Cephaloboidea</taxon>
        <taxon>Cephalobidae</taxon>
        <taxon>Acrobeloides</taxon>
    </lineage>
</organism>
<dbReference type="WBParaSite" id="ACRNAN_Path_1524.g5955.t1">
    <property type="protein sequence ID" value="ACRNAN_Path_1524.g5955.t1"/>
    <property type="gene ID" value="ACRNAN_Path_1524.g5955"/>
</dbReference>
<evidence type="ECO:0000313" key="4">
    <source>
        <dbReference type="WBParaSite" id="ACRNAN_scaffold4556.g11528.t1"/>
    </source>
</evidence>
<feature type="signal peptide" evidence="1">
    <location>
        <begin position="1"/>
        <end position="21"/>
    </location>
</feature>
<reference evidence="3 4" key="1">
    <citation type="submission" date="2022-11" db="UniProtKB">
        <authorList>
            <consortium name="WormBaseParasite"/>
        </authorList>
    </citation>
    <scope>IDENTIFICATION</scope>
</reference>
<keyword evidence="2" id="KW-1185">Reference proteome</keyword>
<dbReference type="AlphaFoldDB" id="A0A914C2H2"/>
<protein>
    <submittedName>
        <fullName evidence="3 4">Defensin</fullName>
    </submittedName>
</protein>
<dbReference type="WBParaSite" id="ACRNAN_scaffold4556.g11528.t1">
    <property type="protein sequence ID" value="ACRNAN_scaffold4556.g11528.t1"/>
    <property type="gene ID" value="ACRNAN_scaffold4556.g11528"/>
</dbReference>
<proteinExistence type="predicted"/>
<evidence type="ECO:0000256" key="1">
    <source>
        <dbReference type="SAM" id="SignalP"/>
    </source>
</evidence>
<feature type="chain" id="PRO_5041189815" evidence="1">
    <location>
        <begin position="22"/>
        <end position="71"/>
    </location>
</feature>
<accession>A0A914C2H2</accession>
<keyword evidence="1" id="KW-0732">Signal</keyword>
<dbReference type="Proteomes" id="UP000887540">
    <property type="component" value="Unplaced"/>
</dbReference>
<evidence type="ECO:0000313" key="3">
    <source>
        <dbReference type="WBParaSite" id="ACRNAN_Path_1524.g5955.t1"/>
    </source>
</evidence>
<name>A0A914C2H2_9BILA</name>
<sequence>MKAQWLIRLFVFLLLLTIVSGLCANAGSNCHDTGCRLHGGQCNSACMCIQRKTLAEVMYGAGGGAHSHMSL</sequence>
<evidence type="ECO:0000313" key="2">
    <source>
        <dbReference type="Proteomes" id="UP000887540"/>
    </source>
</evidence>